<dbReference type="RefSeq" id="WP_011611776.1">
    <property type="nucleotide sequence ID" value="NC_008312.1"/>
</dbReference>
<evidence type="ECO:0000256" key="1">
    <source>
        <dbReference type="SAM" id="Phobius"/>
    </source>
</evidence>
<keyword evidence="1" id="KW-0472">Membrane</keyword>
<reference evidence="2" key="1">
    <citation type="submission" date="2006-06" db="EMBL/GenBank/DDBJ databases">
        <title>Complete sequence of Trichodesmium erythraeum IMS101.</title>
        <authorList>
            <consortium name="US DOE Joint Genome Institute"/>
            <person name="Copeland A."/>
            <person name="Lucas S."/>
            <person name="Lapidus A."/>
            <person name="Barry K."/>
            <person name="Detter J.C."/>
            <person name="Glavina del Rio T."/>
            <person name="Hammon N."/>
            <person name="Israni S."/>
            <person name="Dalin E."/>
            <person name="Tice H."/>
            <person name="Pitluck S."/>
            <person name="Kiss H."/>
            <person name="Munk A.C."/>
            <person name="Brettin T."/>
            <person name="Bruce D."/>
            <person name="Han C."/>
            <person name="Tapia R."/>
            <person name="Gilna P."/>
            <person name="Schmutz J."/>
            <person name="Larimer F."/>
            <person name="Land M."/>
            <person name="Hauser L."/>
            <person name="Kyrpides N."/>
            <person name="Kim E."/>
            <person name="Richardson P."/>
        </authorList>
    </citation>
    <scope>NUCLEOTIDE SEQUENCE [LARGE SCALE GENOMIC DNA]</scope>
    <source>
        <strain evidence="2">IMS101</strain>
    </source>
</reference>
<dbReference type="OrthoDB" id="455056at2"/>
<feature type="transmembrane region" description="Helical" evidence="1">
    <location>
        <begin position="94"/>
        <end position="112"/>
    </location>
</feature>
<sequence length="258" mass="28448">MNSQIKKLDSSRLVDSQPALNPYVFSFKVPSKKFSLAALSKLNLWQTVGEMVSSGNKWQLSLIAIGSASSIIYPHVPLVGFAAVYGNTLTRKKALITVTSIWFANQLYGFTIRQYPCTFESFSCGLVMGLGTLLITWLITLRLKFSPRSFRGYLLWLAIAVVGGYAIYQGSIVLIALLTGGHGFSSTIFRGIFLKDTVWAVVLSAIHSSFVWLLIQTIPNYSYPSLPLTQAIVPLVVDEKVSYTKNLLTSKKLCTAES</sequence>
<dbReference type="eggNOG" id="ENOG5032W7P">
    <property type="taxonomic scope" value="Bacteria"/>
</dbReference>
<keyword evidence="1" id="KW-0812">Transmembrane</keyword>
<evidence type="ECO:0000313" key="2">
    <source>
        <dbReference type="EMBL" id="ABG51406.1"/>
    </source>
</evidence>
<feature type="transmembrane region" description="Helical" evidence="1">
    <location>
        <begin position="118"/>
        <end position="141"/>
    </location>
</feature>
<dbReference type="AlphaFoldDB" id="Q113B8"/>
<organism evidence="2">
    <name type="scientific">Trichodesmium erythraeum (strain IMS101)</name>
    <dbReference type="NCBI Taxonomy" id="203124"/>
    <lineage>
        <taxon>Bacteria</taxon>
        <taxon>Bacillati</taxon>
        <taxon>Cyanobacteriota</taxon>
        <taxon>Cyanophyceae</taxon>
        <taxon>Oscillatoriophycideae</taxon>
        <taxon>Oscillatoriales</taxon>
        <taxon>Microcoleaceae</taxon>
        <taxon>Trichodesmium</taxon>
    </lineage>
</organism>
<accession>Q113B8</accession>
<feature type="transmembrane region" description="Helical" evidence="1">
    <location>
        <begin position="60"/>
        <end position="82"/>
    </location>
</feature>
<dbReference type="STRING" id="203124.Tery_2174"/>
<protein>
    <submittedName>
        <fullName evidence="2">Uncharacterized protein</fullName>
    </submittedName>
</protein>
<feature type="transmembrane region" description="Helical" evidence="1">
    <location>
        <begin position="153"/>
        <end position="178"/>
    </location>
</feature>
<name>Q113B8_TRIEI</name>
<keyword evidence="1" id="KW-1133">Transmembrane helix</keyword>
<dbReference type="HOGENOM" id="CLU_094239_0_0_3"/>
<feature type="transmembrane region" description="Helical" evidence="1">
    <location>
        <begin position="198"/>
        <end position="215"/>
    </location>
</feature>
<proteinExistence type="predicted"/>
<dbReference type="KEGG" id="ter:Tery_2174"/>
<dbReference type="EMBL" id="CP000393">
    <property type="protein sequence ID" value="ABG51406.1"/>
    <property type="molecule type" value="Genomic_DNA"/>
</dbReference>
<gene>
    <name evidence="2" type="ordered locus">Tery_2174</name>
</gene>